<dbReference type="SUPFAM" id="SSF51182">
    <property type="entry name" value="RmlC-like cupins"/>
    <property type="match status" value="1"/>
</dbReference>
<reference evidence="1 2" key="2">
    <citation type="submission" date="2018-03" db="EMBL/GenBank/DDBJ databases">
        <authorList>
            <person name="Keele B.F."/>
        </authorList>
    </citation>
    <scope>NUCLEOTIDE SEQUENCE [LARGE SCALE GENOMIC DNA]</scope>
    <source>
        <strain evidence="1 2">CCALA 016</strain>
    </source>
</reference>
<gene>
    <name evidence="1" type="ORF">C7H19_07265</name>
</gene>
<dbReference type="RefSeq" id="WP_106456239.1">
    <property type="nucleotide sequence ID" value="NZ_PXOH01000005.1"/>
</dbReference>
<accession>A0A2T1M0T0</accession>
<dbReference type="OrthoDB" id="9798709at2"/>
<evidence type="ECO:0000313" key="2">
    <source>
        <dbReference type="Proteomes" id="UP000239001"/>
    </source>
</evidence>
<reference evidence="1 2" key="1">
    <citation type="submission" date="2018-03" db="EMBL/GenBank/DDBJ databases">
        <title>The ancient ancestry and fast evolution of plastids.</title>
        <authorList>
            <person name="Moore K.R."/>
            <person name="Magnabosco C."/>
            <person name="Momper L."/>
            <person name="Gold D.A."/>
            <person name="Bosak T."/>
            <person name="Fournier G.P."/>
        </authorList>
    </citation>
    <scope>NUCLEOTIDE SEQUENCE [LARGE SCALE GENOMIC DNA]</scope>
    <source>
        <strain evidence="1 2">CCALA 016</strain>
    </source>
</reference>
<organism evidence="1 2">
    <name type="scientific">Aphanothece hegewaldii CCALA 016</name>
    <dbReference type="NCBI Taxonomy" id="2107694"/>
    <lineage>
        <taxon>Bacteria</taxon>
        <taxon>Bacillati</taxon>
        <taxon>Cyanobacteriota</taxon>
        <taxon>Cyanophyceae</taxon>
        <taxon>Oscillatoriophycideae</taxon>
        <taxon>Chroococcales</taxon>
        <taxon>Aphanothecaceae</taxon>
        <taxon>Aphanothece</taxon>
    </lineage>
</organism>
<dbReference type="InterPro" id="IPR014710">
    <property type="entry name" value="RmlC-like_jellyroll"/>
</dbReference>
<dbReference type="CDD" id="cd02208">
    <property type="entry name" value="cupin_RmlC-like"/>
    <property type="match status" value="1"/>
</dbReference>
<proteinExistence type="predicted"/>
<comment type="caution">
    <text evidence="1">The sequence shown here is derived from an EMBL/GenBank/DDBJ whole genome shotgun (WGS) entry which is preliminary data.</text>
</comment>
<sequence>MFIVHSDTVVKVEPNTSPSYNQGNPLSKLLNLMERSQLAAERQYYIMGQAQYLFPFEWLSLYGPAGNDADILDPEVQDNKNDFQKQNIKDFRTTDTFLIRGLIKIGEWIGPFLRLSYRGGPDSKLSVAANHQLGEKIKLWLKVGNAAPSMITVPYNPLSDRYEVELVGYAGGDLRDQLDIKGVQAFDRLELQARPDLITGNMDAFNREGINGVHLQDIDPTNVMHPVLPLHLEVAWTNFEEKIWDAQNGANYHYEFNMILRGWNNYLETGISANPHGGIGFLEYRNLMSNYGGKSKQNELGRSLNSWNFNAFGNKNHLSNFEPFFSVDYMDLHLLKANCGIGIHRHRDNQEMFLMMEGQGFMVIGDWYKMDQRERCFEIRTLHSGDFAMLKGGNLHALMNATDEDISLFMCGGYD</sequence>
<evidence type="ECO:0000313" key="1">
    <source>
        <dbReference type="EMBL" id="PSF38272.1"/>
    </source>
</evidence>
<dbReference type="Proteomes" id="UP000239001">
    <property type="component" value="Unassembled WGS sequence"/>
</dbReference>
<name>A0A2T1M0T0_9CHRO</name>
<protein>
    <submittedName>
        <fullName evidence="1">Uncharacterized protein</fullName>
    </submittedName>
</protein>
<dbReference type="Gene3D" id="2.60.120.10">
    <property type="entry name" value="Jelly Rolls"/>
    <property type="match status" value="1"/>
</dbReference>
<keyword evidence="2" id="KW-1185">Reference proteome</keyword>
<dbReference type="EMBL" id="PXOH01000005">
    <property type="protein sequence ID" value="PSF38272.1"/>
    <property type="molecule type" value="Genomic_DNA"/>
</dbReference>
<dbReference type="AlphaFoldDB" id="A0A2T1M0T0"/>
<dbReference type="InterPro" id="IPR011051">
    <property type="entry name" value="RmlC_Cupin_sf"/>
</dbReference>